<feature type="transmembrane region" description="Helical" evidence="2">
    <location>
        <begin position="279"/>
        <end position="300"/>
    </location>
</feature>
<feature type="transmembrane region" description="Helical" evidence="2">
    <location>
        <begin position="61"/>
        <end position="83"/>
    </location>
</feature>
<feature type="compositionally biased region" description="Polar residues" evidence="1">
    <location>
        <begin position="235"/>
        <end position="250"/>
    </location>
</feature>
<keyword evidence="4" id="KW-1185">Reference proteome</keyword>
<evidence type="ECO:0000256" key="2">
    <source>
        <dbReference type="SAM" id="Phobius"/>
    </source>
</evidence>
<organism evidence="3 4">
    <name type="scientific">Caenorhabditis auriculariae</name>
    <dbReference type="NCBI Taxonomy" id="2777116"/>
    <lineage>
        <taxon>Eukaryota</taxon>
        <taxon>Metazoa</taxon>
        <taxon>Ecdysozoa</taxon>
        <taxon>Nematoda</taxon>
        <taxon>Chromadorea</taxon>
        <taxon>Rhabditida</taxon>
        <taxon>Rhabditina</taxon>
        <taxon>Rhabditomorpha</taxon>
        <taxon>Rhabditoidea</taxon>
        <taxon>Rhabditidae</taxon>
        <taxon>Peloderinae</taxon>
        <taxon>Caenorhabditis</taxon>
    </lineage>
</organism>
<protein>
    <submittedName>
        <fullName evidence="3">Uncharacterized protein</fullName>
    </submittedName>
</protein>
<evidence type="ECO:0000313" key="3">
    <source>
        <dbReference type="EMBL" id="CAD6186067.1"/>
    </source>
</evidence>
<keyword evidence="2" id="KW-0812">Transmembrane</keyword>
<feature type="region of interest" description="Disordered" evidence="1">
    <location>
        <begin position="1"/>
        <end position="32"/>
    </location>
</feature>
<dbReference type="EMBL" id="CAJGYM010000004">
    <property type="protein sequence ID" value="CAD6186067.1"/>
    <property type="molecule type" value="Genomic_DNA"/>
</dbReference>
<dbReference type="Proteomes" id="UP000835052">
    <property type="component" value="Unassembled WGS sequence"/>
</dbReference>
<name>A0A8S1GQV4_9PELO</name>
<feature type="compositionally biased region" description="Basic and acidic residues" evidence="1">
    <location>
        <begin position="1"/>
        <end position="13"/>
    </location>
</feature>
<feature type="region of interest" description="Disordered" evidence="1">
    <location>
        <begin position="219"/>
        <end position="252"/>
    </location>
</feature>
<evidence type="ECO:0000313" key="4">
    <source>
        <dbReference type="Proteomes" id="UP000835052"/>
    </source>
</evidence>
<dbReference type="OrthoDB" id="5846344at2759"/>
<keyword evidence="2" id="KW-1133">Transmembrane helix</keyword>
<proteinExistence type="predicted"/>
<feature type="compositionally biased region" description="Basic and acidic residues" evidence="1">
    <location>
        <begin position="431"/>
        <end position="452"/>
    </location>
</feature>
<evidence type="ECO:0000256" key="1">
    <source>
        <dbReference type="SAM" id="MobiDB-lite"/>
    </source>
</evidence>
<feature type="region of interest" description="Disordered" evidence="1">
    <location>
        <begin position="431"/>
        <end position="460"/>
    </location>
</feature>
<gene>
    <name evidence="3" type="ORF">CAUJ_LOCUS1986</name>
</gene>
<dbReference type="AlphaFoldDB" id="A0A8S1GQV4"/>
<comment type="caution">
    <text evidence="3">The sequence shown here is derived from an EMBL/GenBank/DDBJ whole genome shotgun (WGS) entry which is preliminary data.</text>
</comment>
<feature type="compositionally biased region" description="Polar residues" evidence="1">
    <location>
        <begin position="14"/>
        <end position="28"/>
    </location>
</feature>
<reference evidence="3" key="1">
    <citation type="submission" date="2020-10" db="EMBL/GenBank/DDBJ databases">
        <authorList>
            <person name="Kikuchi T."/>
        </authorList>
    </citation>
    <scope>NUCLEOTIDE SEQUENCE</scope>
    <source>
        <strain evidence="3">NKZ352</strain>
    </source>
</reference>
<keyword evidence="2" id="KW-0472">Membrane</keyword>
<accession>A0A8S1GQV4</accession>
<sequence length="515" mass="58182">MKERGTVNHKHDGQTASRIDTTSSSNKGPESLEEKHLLKMDSLIDKKTQYLAEIPSLPINYIMLSLVATVSLSTIAVFFLAFVRSFQQKTTKEQSVDRIKTVKWHLMPEITQAHKTLKKERTWIANQKHSNSSHSSTRKKPQYFFTKREAGVTRFSILDQVEDILNARKLAASEQKKASELTAAQSNIPESNVISDSGEKHFKLLRKILKADGATSKTAAEMTKSEVKSAEIQEPDTQNETKSSPQSTQRYSKKFRRMDSLIDNRVDYIADAPVAPVSYIYLVLGALICTSTLAFLAFAFSRSHQAKEEKSRADRTVRIAKWHLMPEIMQAHKLLKKERTWIANQKLSNSSHSSTRKKPQSIFTRKEANVTSFSILDQVEDILKARKLAIAAAEAEKQKAAQAALAAKVPRDRQDSAEKIIKKRGLKKLGSKEKPKCDEALKSNEPRPESAKLTRKPQKMTATSTWKRFRRGLPIYSWPILAAGLIFIDWNHTREWKAAGKVSTLEVELLNKGKA</sequence>